<evidence type="ECO:0000313" key="1">
    <source>
        <dbReference type="EMBL" id="TNV76640.1"/>
    </source>
</evidence>
<sequence length="78" mass="9296">MIYSLSYIKMLLDFKTVLYLLSTIVQLWFAELLMLNEKYISAFRHSVRNNQSSNINSPYVLKQQDQFELQKFPPHTAH</sequence>
<evidence type="ECO:0000313" key="2">
    <source>
        <dbReference type="Proteomes" id="UP000785679"/>
    </source>
</evidence>
<dbReference type="Proteomes" id="UP000785679">
    <property type="component" value="Unassembled WGS sequence"/>
</dbReference>
<keyword evidence="2" id="KW-1185">Reference proteome</keyword>
<name>A0A8J8SZS3_HALGN</name>
<comment type="caution">
    <text evidence="1">The sequence shown here is derived from an EMBL/GenBank/DDBJ whole genome shotgun (WGS) entry which is preliminary data.</text>
</comment>
<dbReference type="EMBL" id="RRYP01013210">
    <property type="protein sequence ID" value="TNV76640.1"/>
    <property type="molecule type" value="Genomic_DNA"/>
</dbReference>
<reference evidence="1" key="1">
    <citation type="submission" date="2019-06" db="EMBL/GenBank/DDBJ databases">
        <authorList>
            <person name="Zheng W."/>
        </authorList>
    </citation>
    <scope>NUCLEOTIDE SEQUENCE</scope>
    <source>
        <strain evidence="1">QDHG01</strain>
    </source>
</reference>
<protein>
    <submittedName>
        <fullName evidence="1">Uncharacterized protein</fullName>
    </submittedName>
</protein>
<organism evidence="1 2">
    <name type="scientific">Halteria grandinella</name>
    <dbReference type="NCBI Taxonomy" id="5974"/>
    <lineage>
        <taxon>Eukaryota</taxon>
        <taxon>Sar</taxon>
        <taxon>Alveolata</taxon>
        <taxon>Ciliophora</taxon>
        <taxon>Intramacronucleata</taxon>
        <taxon>Spirotrichea</taxon>
        <taxon>Stichotrichia</taxon>
        <taxon>Sporadotrichida</taxon>
        <taxon>Halteriidae</taxon>
        <taxon>Halteria</taxon>
    </lineage>
</organism>
<proteinExistence type="predicted"/>
<dbReference type="AlphaFoldDB" id="A0A8J8SZS3"/>
<gene>
    <name evidence="1" type="ORF">FGO68_gene7551</name>
</gene>
<accession>A0A8J8SZS3</accession>